<proteinExistence type="predicted"/>
<reference evidence="1" key="1">
    <citation type="submission" date="2023-10" db="EMBL/GenBank/DDBJ databases">
        <authorList>
            <person name="Domelevo Entfellner J.-B."/>
        </authorList>
    </citation>
    <scope>NUCLEOTIDE SEQUENCE</scope>
</reference>
<dbReference type="AlphaFoldDB" id="A0AA86SJR0"/>
<dbReference type="PANTHER" id="PTHR31071:SF14">
    <property type="entry name" value="BZIP DOMAIN-CONTAINING PROTEIN"/>
    <property type="match status" value="1"/>
</dbReference>
<sequence length="249" mass="29221">MAMTKCNPTLNEASNEFIVIHSKKLLEHKKLAGGHNSVVSTLLEELLHTHSINKPDAEMNSIKKNVEQFLQNLKEEKTSREGHKIKATLDDLKGKLEWERRSREKTELLNTKLVHELAEANLLAQQYMRNYEKEKKEKELMGEVYDELAMQIGEEKAKLMVILSESRRICEEVEEERKMMQMTELWREERVQMKFLDAQHVLEDKYNQLVQLSACLEMFLISRGAELDTKELEDAERIKQEVESINIQH</sequence>
<dbReference type="InterPro" id="IPR043424">
    <property type="entry name" value="BLT-like"/>
</dbReference>
<gene>
    <name evidence="1" type="ORF">AYBTSS11_LOCUS19265</name>
</gene>
<evidence type="ECO:0000313" key="2">
    <source>
        <dbReference type="Proteomes" id="UP001189624"/>
    </source>
</evidence>
<dbReference type="EMBL" id="OY731403">
    <property type="protein sequence ID" value="CAJ1962471.1"/>
    <property type="molecule type" value="Genomic_DNA"/>
</dbReference>
<dbReference type="PANTHER" id="PTHR31071">
    <property type="entry name" value="GB|AAF24581.1"/>
    <property type="match status" value="1"/>
</dbReference>
<dbReference type="Gramene" id="rna-AYBTSS11_LOCUS19265">
    <property type="protein sequence ID" value="CAJ1962471.1"/>
    <property type="gene ID" value="gene-AYBTSS11_LOCUS19265"/>
</dbReference>
<protein>
    <submittedName>
        <fullName evidence="1">Uncharacterized protein</fullName>
    </submittedName>
</protein>
<accession>A0AA86SJR0</accession>
<name>A0AA86SJR0_9FABA</name>
<evidence type="ECO:0000313" key="1">
    <source>
        <dbReference type="EMBL" id="CAJ1962471.1"/>
    </source>
</evidence>
<dbReference type="Proteomes" id="UP001189624">
    <property type="component" value="Chromosome 6"/>
</dbReference>
<organism evidence="1 2">
    <name type="scientific">Sphenostylis stenocarpa</name>
    <dbReference type="NCBI Taxonomy" id="92480"/>
    <lineage>
        <taxon>Eukaryota</taxon>
        <taxon>Viridiplantae</taxon>
        <taxon>Streptophyta</taxon>
        <taxon>Embryophyta</taxon>
        <taxon>Tracheophyta</taxon>
        <taxon>Spermatophyta</taxon>
        <taxon>Magnoliopsida</taxon>
        <taxon>eudicotyledons</taxon>
        <taxon>Gunneridae</taxon>
        <taxon>Pentapetalae</taxon>
        <taxon>rosids</taxon>
        <taxon>fabids</taxon>
        <taxon>Fabales</taxon>
        <taxon>Fabaceae</taxon>
        <taxon>Papilionoideae</taxon>
        <taxon>50 kb inversion clade</taxon>
        <taxon>NPAAA clade</taxon>
        <taxon>indigoferoid/millettioid clade</taxon>
        <taxon>Phaseoleae</taxon>
        <taxon>Sphenostylis</taxon>
    </lineage>
</organism>
<keyword evidence="2" id="KW-1185">Reference proteome</keyword>